<evidence type="ECO:0000313" key="1">
    <source>
        <dbReference type="EMBL" id="KAF9061871.1"/>
    </source>
</evidence>
<protein>
    <submittedName>
        <fullName evidence="1">Uncharacterized protein</fullName>
    </submittedName>
</protein>
<keyword evidence="2" id="KW-1185">Reference proteome</keyword>
<reference evidence="1" key="1">
    <citation type="submission" date="2020-11" db="EMBL/GenBank/DDBJ databases">
        <authorList>
            <consortium name="DOE Joint Genome Institute"/>
            <person name="Ahrendt S."/>
            <person name="Riley R."/>
            <person name="Andreopoulos W."/>
            <person name="Labutti K."/>
            <person name="Pangilinan J."/>
            <person name="Ruiz-Duenas F.J."/>
            <person name="Barrasa J.M."/>
            <person name="Sanchez-Garcia M."/>
            <person name="Camarero S."/>
            <person name="Miyauchi S."/>
            <person name="Serrano A."/>
            <person name="Linde D."/>
            <person name="Babiker R."/>
            <person name="Drula E."/>
            <person name="Ayuso-Fernandez I."/>
            <person name="Pacheco R."/>
            <person name="Padilla G."/>
            <person name="Ferreira P."/>
            <person name="Barriuso J."/>
            <person name="Kellner H."/>
            <person name="Castanera R."/>
            <person name="Alfaro M."/>
            <person name="Ramirez L."/>
            <person name="Pisabarro A.G."/>
            <person name="Kuo A."/>
            <person name="Tritt A."/>
            <person name="Lipzen A."/>
            <person name="He G."/>
            <person name="Yan M."/>
            <person name="Ng V."/>
            <person name="Cullen D."/>
            <person name="Martin F."/>
            <person name="Rosso M.-N."/>
            <person name="Henrissat B."/>
            <person name="Hibbett D."/>
            <person name="Martinez A.T."/>
            <person name="Grigoriev I.V."/>
        </authorList>
    </citation>
    <scope>NUCLEOTIDE SEQUENCE</scope>
    <source>
        <strain evidence="1">AH 40177</strain>
    </source>
</reference>
<dbReference type="EMBL" id="JADNRY010000188">
    <property type="protein sequence ID" value="KAF9061871.1"/>
    <property type="molecule type" value="Genomic_DNA"/>
</dbReference>
<accession>A0A9P5PEI4</accession>
<name>A0A9P5PEI4_9AGAR</name>
<evidence type="ECO:0000313" key="2">
    <source>
        <dbReference type="Proteomes" id="UP000772434"/>
    </source>
</evidence>
<proteinExistence type="predicted"/>
<dbReference type="AlphaFoldDB" id="A0A9P5PEI4"/>
<gene>
    <name evidence="1" type="ORF">BDP27DRAFT_313096</name>
</gene>
<dbReference type="Proteomes" id="UP000772434">
    <property type="component" value="Unassembled WGS sequence"/>
</dbReference>
<comment type="caution">
    <text evidence="1">The sequence shown here is derived from an EMBL/GenBank/DDBJ whole genome shotgun (WGS) entry which is preliminary data.</text>
</comment>
<organism evidence="1 2">
    <name type="scientific">Rhodocollybia butyracea</name>
    <dbReference type="NCBI Taxonomy" id="206335"/>
    <lineage>
        <taxon>Eukaryota</taxon>
        <taxon>Fungi</taxon>
        <taxon>Dikarya</taxon>
        <taxon>Basidiomycota</taxon>
        <taxon>Agaricomycotina</taxon>
        <taxon>Agaricomycetes</taxon>
        <taxon>Agaricomycetidae</taxon>
        <taxon>Agaricales</taxon>
        <taxon>Marasmiineae</taxon>
        <taxon>Omphalotaceae</taxon>
        <taxon>Rhodocollybia</taxon>
    </lineage>
</organism>
<sequence length="153" mass="16938">MSSISLCCLICPTMRISSNLAYSPSYTPRFISALNKRCHAKAQPVENTKMSARDNSVSRQHLATDIAEVTSVHKPLNLIIQAKKKYYSVDYLTASCELISLPRQADTFSSFRRKVASGRLEIVPVRHWAPSDWHCTKPKSSAAGLSGSNATHE</sequence>